<organism evidence="5 6">
    <name type="scientific">Paludibaculum fermentans</name>
    <dbReference type="NCBI Taxonomy" id="1473598"/>
    <lineage>
        <taxon>Bacteria</taxon>
        <taxon>Pseudomonadati</taxon>
        <taxon>Acidobacteriota</taxon>
        <taxon>Terriglobia</taxon>
        <taxon>Bryobacterales</taxon>
        <taxon>Bryobacteraceae</taxon>
        <taxon>Paludibaculum</taxon>
    </lineage>
</organism>
<proteinExistence type="predicted"/>
<dbReference type="AlphaFoldDB" id="A0A7S7NM55"/>
<name>A0A7S7NM55_PALFE</name>
<evidence type="ECO:0000256" key="3">
    <source>
        <dbReference type="ARBA" id="ARBA00022840"/>
    </source>
</evidence>
<evidence type="ECO:0000259" key="4">
    <source>
        <dbReference type="PROSITE" id="PS50893"/>
    </source>
</evidence>
<evidence type="ECO:0000256" key="1">
    <source>
        <dbReference type="ARBA" id="ARBA00022448"/>
    </source>
</evidence>
<dbReference type="InterPro" id="IPR003593">
    <property type="entry name" value="AAA+_ATPase"/>
</dbReference>
<dbReference type="GO" id="GO:0016887">
    <property type="term" value="F:ATP hydrolysis activity"/>
    <property type="evidence" value="ECO:0007669"/>
    <property type="project" value="InterPro"/>
</dbReference>
<dbReference type="Pfam" id="PF00005">
    <property type="entry name" value="ABC_tran"/>
    <property type="match status" value="1"/>
</dbReference>
<protein>
    <submittedName>
        <fullName evidence="5">ATP-binding cassette domain-containing protein</fullName>
    </submittedName>
</protein>
<keyword evidence="6" id="KW-1185">Reference proteome</keyword>
<feature type="domain" description="ABC transporter" evidence="4">
    <location>
        <begin position="10"/>
        <end position="248"/>
    </location>
</feature>
<keyword evidence="3 5" id="KW-0067">ATP-binding</keyword>
<reference evidence="5 6" key="1">
    <citation type="submission" date="2020-10" db="EMBL/GenBank/DDBJ databases">
        <title>Complete genome sequence of Paludibaculum fermentans P105T, a facultatively anaerobic acidobacterium capable of dissimilatory Fe(III) reduction.</title>
        <authorList>
            <person name="Dedysh S.N."/>
            <person name="Beletsky A.V."/>
            <person name="Kulichevskaya I.S."/>
            <person name="Mardanov A.V."/>
            <person name="Ravin N.V."/>
        </authorList>
    </citation>
    <scope>NUCLEOTIDE SEQUENCE [LARGE SCALE GENOMIC DNA]</scope>
    <source>
        <strain evidence="5 6">P105</strain>
    </source>
</reference>
<keyword evidence="2" id="KW-0547">Nucleotide-binding</keyword>
<dbReference type="SMART" id="SM00382">
    <property type="entry name" value="AAA"/>
    <property type="match status" value="1"/>
</dbReference>
<dbReference type="Proteomes" id="UP000593892">
    <property type="component" value="Chromosome"/>
</dbReference>
<dbReference type="SUPFAM" id="SSF52540">
    <property type="entry name" value="P-loop containing nucleoside triphosphate hydrolases"/>
    <property type="match status" value="1"/>
</dbReference>
<keyword evidence="1" id="KW-0813">Transport</keyword>
<dbReference type="InterPro" id="IPR027417">
    <property type="entry name" value="P-loop_NTPase"/>
</dbReference>
<dbReference type="GO" id="GO:0005524">
    <property type="term" value="F:ATP binding"/>
    <property type="evidence" value="ECO:0007669"/>
    <property type="project" value="UniProtKB-KW"/>
</dbReference>
<dbReference type="PROSITE" id="PS50893">
    <property type="entry name" value="ABC_TRANSPORTER_2"/>
    <property type="match status" value="1"/>
</dbReference>
<dbReference type="Gene3D" id="3.40.50.300">
    <property type="entry name" value="P-loop containing nucleotide triphosphate hydrolases"/>
    <property type="match status" value="1"/>
</dbReference>
<dbReference type="RefSeq" id="WP_194447856.1">
    <property type="nucleotide sequence ID" value="NZ_CP063849.1"/>
</dbReference>
<dbReference type="PROSITE" id="PS00211">
    <property type="entry name" value="ABC_TRANSPORTER_1"/>
    <property type="match status" value="1"/>
</dbReference>
<dbReference type="InterPro" id="IPR017871">
    <property type="entry name" value="ABC_transporter-like_CS"/>
</dbReference>
<dbReference type="InterPro" id="IPR003439">
    <property type="entry name" value="ABC_transporter-like_ATP-bd"/>
</dbReference>
<evidence type="ECO:0000256" key="2">
    <source>
        <dbReference type="ARBA" id="ARBA00022741"/>
    </source>
</evidence>
<dbReference type="PANTHER" id="PTHR43023:SF6">
    <property type="entry name" value="INTERMEMBRANE PHOSPHOLIPID TRANSPORT SYSTEM ATP-BINDING PROTEIN MLAF"/>
    <property type="match status" value="1"/>
</dbReference>
<evidence type="ECO:0000313" key="6">
    <source>
        <dbReference type="Proteomes" id="UP000593892"/>
    </source>
</evidence>
<dbReference type="EMBL" id="CP063849">
    <property type="protein sequence ID" value="QOY86187.1"/>
    <property type="molecule type" value="Genomic_DNA"/>
</dbReference>
<dbReference type="PANTHER" id="PTHR43023">
    <property type="entry name" value="PROTEIN TRIGALACTOSYLDIACYLGLYCEROL 3, CHLOROPLASTIC"/>
    <property type="match status" value="1"/>
</dbReference>
<dbReference type="KEGG" id="pfer:IRI77_25710"/>
<gene>
    <name evidence="5" type="ORF">IRI77_25710</name>
</gene>
<accession>A0A7S7NM55</accession>
<evidence type="ECO:0000313" key="5">
    <source>
        <dbReference type="EMBL" id="QOY86187.1"/>
    </source>
</evidence>
<sequence>MSTPQEAPILVFDDVSFGFDDNLALRHVSFELMRGETLIIHGAAGSGKTLLLKLALGLLPATSGRIHLFGQDVTRLPERDWFDVRSRIGVLFQEGGLFDSFTIEENVGYPLVNQRLLQVPPEQIRPKVEQSLEFVELGHTLDKFPSELSGGMRRRVGIARAIVTQPELLLYDSPTAGLDPITANNIIALIVKGRDVRGATTVIVTHRHQDGEILERYRYNEKGGGLRPVGANGDSTRTRYMVMKEGAIAFLGASLEFDCCQDPYVAKFASR</sequence>